<dbReference type="GO" id="GO:0003676">
    <property type="term" value="F:nucleic acid binding"/>
    <property type="evidence" value="ECO:0007669"/>
    <property type="project" value="InterPro"/>
</dbReference>
<sequence>MVTTESPRAPLAALLPERSQGPLDSDEILSRFVGWVESTGLALYPAQEEAILELLGGKHLFLKTPTGSGKSLVAMALHFKAMAEGKVSFYTCPIKALVNEKFFALCEAFGAENVGLLTGDAAINREAPIICCTAEILANLGLRDAMLRADYVVMDEFHYYADRERGIAWQIPLITLPGTTFLMMSATLGDTHVIEEKLQEFTGREVVSVRSAVRPVPLDFEYRETPLHETIQDLIRQRKAPIYLVNFSQRAAAEQAQNLMSVDFSTKEEKEAIRLALQEAPFDTPYGKEFQRFLRHGIGMHHAGLLPKYRLLVERLAQTGLLKVISGTDTLGVGVNIPIRTVLFTQLFKFNGEKLATLSVRDFQQIAGRAGRKGFDTQGSVVAQAPEHVIENVKIAQKEAKGGKRLPRKPPPQKGFVNYDKNTFERLQTGLPEALESRFEVTHGFLLNLLQSEMVGGAEGYQRLVRLIDRSHGSDYIKKRNLKEAAACFRTLRNAGLVLVQKGEGGGGASVAVAPGLQRDFSLNQTLSLYLLDTLNKLDHESETYALDVVTLAESILENPEVVLYAQLHELKGEKIAEMKARGMEYDERMAELDKLEWPKPNRDFIYTTFNAFADKHPWVGAENIRPKSILRDMYERYMTFHDYIREYGLQRSEGVLMRYLGDCYKALTQTIPERYRNDELKDIIEWLRAMIRHVDQSLLDEWERLKSPGEALMPRPEAPAERRPQDLTDDPRAFAAHVRNELYRLVRMLGLRRWADAVSLLRLDAGGEAWTAAKLEAAMAPYFEEHGSVVLTPQARRPAYTLLKETGPRQWDAQQRLLDPEGHGDWMLDCAIDLTERKVDDGPLLILRRIGT</sequence>
<dbReference type="KEGG" id="mbd:MEBOL_007967"/>
<dbReference type="Pfam" id="PF00270">
    <property type="entry name" value="DEAD"/>
    <property type="match status" value="1"/>
</dbReference>
<feature type="domain" description="Helicase ATP-binding" evidence="5">
    <location>
        <begin position="51"/>
        <end position="206"/>
    </location>
</feature>
<keyword evidence="4" id="KW-0067">ATP-binding</keyword>
<reference evidence="7 8" key="1">
    <citation type="submission" date="2017-06" db="EMBL/GenBank/DDBJ databases">
        <authorList>
            <person name="Kim H.J."/>
            <person name="Triplett B.A."/>
        </authorList>
    </citation>
    <scope>NUCLEOTIDE SEQUENCE [LARGE SCALE GENOMIC DNA]</scope>
    <source>
        <strain evidence="7 8">DSM 14713</strain>
    </source>
</reference>
<keyword evidence="2" id="KW-0378">Hydrolase</keyword>
<dbReference type="Pfam" id="PF12029">
    <property type="entry name" value="DUF3516"/>
    <property type="match status" value="1"/>
</dbReference>
<dbReference type="InterPro" id="IPR001650">
    <property type="entry name" value="Helicase_C-like"/>
</dbReference>
<protein>
    <submittedName>
        <fullName evidence="7">DEAD/DEAH box helicase</fullName>
    </submittedName>
</protein>
<evidence type="ECO:0000313" key="7">
    <source>
        <dbReference type="EMBL" id="ATB34464.1"/>
    </source>
</evidence>
<organism evidence="7 8">
    <name type="scientific">Melittangium boletus DSM 14713</name>
    <dbReference type="NCBI Taxonomy" id="1294270"/>
    <lineage>
        <taxon>Bacteria</taxon>
        <taxon>Pseudomonadati</taxon>
        <taxon>Myxococcota</taxon>
        <taxon>Myxococcia</taxon>
        <taxon>Myxococcales</taxon>
        <taxon>Cystobacterineae</taxon>
        <taxon>Archangiaceae</taxon>
        <taxon>Melittangium</taxon>
    </lineage>
</organism>
<proteinExistence type="predicted"/>
<dbReference type="PROSITE" id="PS51194">
    <property type="entry name" value="HELICASE_CTER"/>
    <property type="match status" value="1"/>
</dbReference>
<evidence type="ECO:0000259" key="6">
    <source>
        <dbReference type="PROSITE" id="PS51194"/>
    </source>
</evidence>
<dbReference type="GO" id="GO:0016787">
    <property type="term" value="F:hydrolase activity"/>
    <property type="evidence" value="ECO:0007669"/>
    <property type="project" value="UniProtKB-KW"/>
</dbReference>
<feature type="domain" description="Helicase C-terminal" evidence="6">
    <location>
        <begin position="246"/>
        <end position="450"/>
    </location>
</feature>
<dbReference type="GO" id="GO:0005524">
    <property type="term" value="F:ATP binding"/>
    <property type="evidence" value="ECO:0007669"/>
    <property type="project" value="UniProtKB-KW"/>
</dbReference>
<dbReference type="InterPro" id="IPR027417">
    <property type="entry name" value="P-loop_NTPase"/>
</dbReference>
<keyword evidence="8" id="KW-1185">Reference proteome</keyword>
<dbReference type="AlphaFoldDB" id="A0A250IRV0"/>
<dbReference type="Gene3D" id="3.40.50.300">
    <property type="entry name" value="P-loop containing nucleotide triphosphate hydrolases"/>
    <property type="match status" value="2"/>
</dbReference>
<evidence type="ECO:0000259" key="5">
    <source>
        <dbReference type="PROSITE" id="PS51192"/>
    </source>
</evidence>
<dbReference type="SUPFAM" id="SSF52540">
    <property type="entry name" value="P-loop containing nucleoside triphosphate hydrolases"/>
    <property type="match status" value="1"/>
</dbReference>
<dbReference type="InterPro" id="IPR014001">
    <property type="entry name" value="Helicase_ATP-bd"/>
</dbReference>
<dbReference type="PANTHER" id="PTHR12131:SF1">
    <property type="entry name" value="ATP-DEPENDENT RNA HELICASE SUPV3L1, MITOCHONDRIAL-RELATED"/>
    <property type="match status" value="1"/>
</dbReference>
<dbReference type="SMART" id="SM00490">
    <property type="entry name" value="HELICc"/>
    <property type="match status" value="1"/>
</dbReference>
<dbReference type="EMBL" id="CP022163">
    <property type="protein sequence ID" value="ATB34464.1"/>
    <property type="molecule type" value="Genomic_DNA"/>
</dbReference>
<gene>
    <name evidence="7" type="ORF">MEBOL_007967</name>
</gene>
<keyword evidence="1" id="KW-0547">Nucleotide-binding</keyword>
<evidence type="ECO:0000256" key="1">
    <source>
        <dbReference type="ARBA" id="ARBA00022741"/>
    </source>
</evidence>
<dbReference type="InterPro" id="IPR011545">
    <property type="entry name" value="DEAD/DEAH_box_helicase_dom"/>
</dbReference>
<dbReference type="InterPro" id="IPR021904">
    <property type="entry name" value="DUF3516"/>
</dbReference>
<dbReference type="SMART" id="SM00487">
    <property type="entry name" value="DEXDc"/>
    <property type="match status" value="1"/>
</dbReference>
<evidence type="ECO:0000256" key="4">
    <source>
        <dbReference type="ARBA" id="ARBA00022840"/>
    </source>
</evidence>
<accession>A0A250IRV0</accession>
<dbReference type="OrthoDB" id="9807155at2"/>
<dbReference type="PROSITE" id="PS51192">
    <property type="entry name" value="HELICASE_ATP_BIND_1"/>
    <property type="match status" value="1"/>
</dbReference>
<dbReference type="RefSeq" id="WP_095982357.1">
    <property type="nucleotide sequence ID" value="NZ_CP022163.1"/>
</dbReference>
<keyword evidence="3 7" id="KW-0347">Helicase</keyword>
<dbReference type="PANTHER" id="PTHR12131">
    <property type="entry name" value="ATP-DEPENDENT RNA AND DNA HELICASE"/>
    <property type="match status" value="1"/>
</dbReference>
<evidence type="ECO:0000256" key="2">
    <source>
        <dbReference type="ARBA" id="ARBA00022801"/>
    </source>
</evidence>
<dbReference type="Proteomes" id="UP000217289">
    <property type="component" value="Chromosome"/>
</dbReference>
<dbReference type="GO" id="GO:0004386">
    <property type="term" value="F:helicase activity"/>
    <property type="evidence" value="ECO:0007669"/>
    <property type="project" value="UniProtKB-KW"/>
</dbReference>
<evidence type="ECO:0000313" key="8">
    <source>
        <dbReference type="Proteomes" id="UP000217289"/>
    </source>
</evidence>
<evidence type="ECO:0000256" key="3">
    <source>
        <dbReference type="ARBA" id="ARBA00022806"/>
    </source>
</evidence>
<name>A0A250IRV0_9BACT</name>
<dbReference type="InterPro" id="IPR050699">
    <property type="entry name" value="RNA-DNA_Helicase"/>
</dbReference>
<dbReference type="Pfam" id="PF00271">
    <property type="entry name" value="Helicase_C"/>
    <property type="match status" value="1"/>
</dbReference>